<evidence type="ECO:0000313" key="2">
    <source>
        <dbReference type="EMBL" id="CAA6820390.1"/>
    </source>
</evidence>
<sequence>MINATRFATKRTIFLMCTVFLLAGCGGSDDSADDSNESTGSTDNGSGTTGAKADFIFPFEKGQTWTVCQGYNTSDITHDGNLNYSLDFSLDADAAQGGTACSFATANTSTGQYVYAPADGRIMWHGLDSVPGINVDMTCIRLDETASNGANSILLGHLNFSGFVSTLDQVKQGDLIGVVNAPSVVNGAYAHIHISSHASSLCNDDSIPLNSVFGGSYNFTDNGNEQQWRGTTVSRD</sequence>
<evidence type="ECO:0000256" key="1">
    <source>
        <dbReference type="SAM" id="SignalP"/>
    </source>
</evidence>
<evidence type="ECO:0008006" key="3">
    <source>
        <dbReference type="Google" id="ProtNLM"/>
    </source>
</evidence>
<name>A0A6S6TUL1_9GAMM</name>
<keyword evidence="1" id="KW-0732">Signal</keyword>
<dbReference type="SUPFAM" id="SSF51261">
    <property type="entry name" value="Duplicated hybrid motif"/>
    <property type="match status" value="1"/>
</dbReference>
<organism evidence="2">
    <name type="scientific">uncultured Thiotrichaceae bacterium</name>
    <dbReference type="NCBI Taxonomy" id="298394"/>
    <lineage>
        <taxon>Bacteria</taxon>
        <taxon>Pseudomonadati</taxon>
        <taxon>Pseudomonadota</taxon>
        <taxon>Gammaproteobacteria</taxon>
        <taxon>Thiotrichales</taxon>
        <taxon>Thiotrichaceae</taxon>
        <taxon>environmental samples</taxon>
    </lineage>
</organism>
<dbReference type="AlphaFoldDB" id="A0A6S6TUL1"/>
<dbReference type="Gene3D" id="2.70.70.10">
    <property type="entry name" value="Glucose Permease (Domain IIA)"/>
    <property type="match status" value="1"/>
</dbReference>
<feature type="signal peptide" evidence="1">
    <location>
        <begin position="1"/>
        <end position="23"/>
    </location>
</feature>
<dbReference type="EMBL" id="CACVAV010000312">
    <property type="protein sequence ID" value="CAA6820390.1"/>
    <property type="molecule type" value="Genomic_DNA"/>
</dbReference>
<gene>
    <name evidence="2" type="ORF">HELGO_WM52904</name>
</gene>
<protein>
    <recommendedName>
        <fullName evidence="3">Peptidase M23 domain-containing protein</fullName>
    </recommendedName>
</protein>
<dbReference type="PROSITE" id="PS51257">
    <property type="entry name" value="PROKAR_LIPOPROTEIN"/>
    <property type="match status" value="1"/>
</dbReference>
<feature type="chain" id="PRO_5028409761" description="Peptidase M23 domain-containing protein" evidence="1">
    <location>
        <begin position="24"/>
        <end position="236"/>
    </location>
</feature>
<reference evidence="2" key="1">
    <citation type="submission" date="2020-01" db="EMBL/GenBank/DDBJ databases">
        <authorList>
            <person name="Meier V. D."/>
            <person name="Meier V D."/>
        </authorList>
    </citation>
    <scope>NUCLEOTIDE SEQUENCE</scope>
    <source>
        <strain evidence="2">HLG_WM_MAG_08</strain>
    </source>
</reference>
<proteinExistence type="predicted"/>
<accession>A0A6S6TUL1</accession>
<dbReference type="InterPro" id="IPR011055">
    <property type="entry name" value="Dup_hybrid_motif"/>
</dbReference>